<comment type="caution">
    <text evidence="3">The sequence shown here is derived from an EMBL/GenBank/DDBJ whole genome shotgun (WGS) entry which is preliminary data.</text>
</comment>
<dbReference type="PANTHER" id="PTHR37302:SF1">
    <property type="entry name" value="PROTEIN DINB"/>
    <property type="match status" value="1"/>
</dbReference>
<dbReference type="Gene3D" id="1.20.120.450">
    <property type="entry name" value="dinb family like domain"/>
    <property type="match status" value="1"/>
</dbReference>
<dbReference type="EMBL" id="MBUA01000028">
    <property type="protein sequence ID" value="MBC6492532.1"/>
    <property type="molecule type" value="Genomic_DNA"/>
</dbReference>
<dbReference type="SUPFAM" id="SSF109854">
    <property type="entry name" value="DinB/YfiT-like putative metalloenzymes"/>
    <property type="match status" value="1"/>
</dbReference>
<dbReference type="RefSeq" id="WP_187257849.1">
    <property type="nucleotide sequence ID" value="NZ_JBHULF010000020.1"/>
</dbReference>
<evidence type="ECO:0008006" key="5">
    <source>
        <dbReference type="Google" id="ProtNLM"/>
    </source>
</evidence>
<evidence type="ECO:0000256" key="1">
    <source>
        <dbReference type="ARBA" id="ARBA00008635"/>
    </source>
</evidence>
<keyword evidence="2" id="KW-0479">Metal-binding</keyword>
<gene>
    <name evidence="3" type="ORF">BC349_15835</name>
</gene>
<accession>A0ABR7MC42</accession>
<dbReference type="InterPro" id="IPR034660">
    <property type="entry name" value="DinB/YfiT-like"/>
</dbReference>
<reference evidence="3 4" key="1">
    <citation type="submission" date="2016-07" db="EMBL/GenBank/DDBJ databases">
        <title>Genome analysis of Flavihumibacter stibioxidans YS-17.</title>
        <authorList>
            <person name="Shi K."/>
            <person name="Han Y."/>
            <person name="Wang G."/>
        </authorList>
    </citation>
    <scope>NUCLEOTIDE SEQUENCE [LARGE SCALE GENOMIC DNA]</scope>
    <source>
        <strain evidence="3 4">YS-17</strain>
    </source>
</reference>
<keyword evidence="4" id="KW-1185">Reference proteome</keyword>
<name>A0ABR7MC42_9BACT</name>
<evidence type="ECO:0000313" key="3">
    <source>
        <dbReference type="EMBL" id="MBC6492532.1"/>
    </source>
</evidence>
<organism evidence="3 4">
    <name type="scientific">Flavihumibacter stibioxidans</name>
    <dbReference type="NCBI Taxonomy" id="1834163"/>
    <lineage>
        <taxon>Bacteria</taxon>
        <taxon>Pseudomonadati</taxon>
        <taxon>Bacteroidota</taxon>
        <taxon>Chitinophagia</taxon>
        <taxon>Chitinophagales</taxon>
        <taxon>Chitinophagaceae</taxon>
        <taxon>Flavihumibacter</taxon>
    </lineage>
</organism>
<sequence length="161" mass="18976">MEYTEYHFWANRMICSRILELDPAWWTKEVVSSFPSLHQTLRHMEMADSAWWQRVQDEAMPFAPPDSNTDTPELVKLLLEQNERWLRWAKETAPDGFDRIISYSNSKGQAFQTSCRHILMHVVNHGTYHRGQLVTMMRTLGAENIPQTDFVHWIRVEGGKE</sequence>
<dbReference type="InterPro" id="IPR007837">
    <property type="entry name" value="DinB"/>
</dbReference>
<comment type="similarity">
    <text evidence="1">Belongs to the DinB family.</text>
</comment>
<evidence type="ECO:0000256" key="2">
    <source>
        <dbReference type="ARBA" id="ARBA00022723"/>
    </source>
</evidence>
<dbReference type="Proteomes" id="UP000765802">
    <property type="component" value="Unassembled WGS sequence"/>
</dbReference>
<protein>
    <recommendedName>
        <fullName evidence="5">Damage-inducible protein DinB</fullName>
    </recommendedName>
</protein>
<proteinExistence type="inferred from homology"/>
<dbReference type="PANTHER" id="PTHR37302">
    <property type="entry name" value="SLR1116 PROTEIN"/>
    <property type="match status" value="1"/>
</dbReference>
<evidence type="ECO:0000313" key="4">
    <source>
        <dbReference type="Proteomes" id="UP000765802"/>
    </source>
</evidence>
<dbReference type="Pfam" id="PF05163">
    <property type="entry name" value="DinB"/>
    <property type="match status" value="1"/>
</dbReference>